<evidence type="ECO:0000256" key="1">
    <source>
        <dbReference type="SAM" id="MobiDB-lite"/>
    </source>
</evidence>
<evidence type="ECO:0000313" key="5">
    <source>
        <dbReference type="Proteomes" id="UP000287156"/>
    </source>
</evidence>
<keyword evidence="5" id="KW-1185">Reference proteome</keyword>
<dbReference type="InterPro" id="IPR016599">
    <property type="entry name" value="UCP012569"/>
</dbReference>
<reference evidence="4" key="1">
    <citation type="submission" date="2018-12" db="EMBL/GenBank/DDBJ databases">
        <authorList>
            <person name="Sun L."/>
            <person name="Chen Z."/>
        </authorList>
    </citation>
    <scope>NUCLEOTIDE SEQUENCE [LARGE SCALE GENOMIC DNA]</scope>
    <source>
        <strain evidence="4">3-2-2</strain>
    </source>
</reference>
<dbReference type="InterPro" id="IPR053959">
    <property type="entry name" value="YvlB/LiaX_N"/>
</dbReference>
<gene>
    <name evidence="4" type="ORF">D4T97_003540</name>
</gene>
<protein>
    <submittedName>
        <fullName evidence="4">DUF4097 domain-containing protein</fullName>
    </submittedName>
</protein>
<dbReference type="Pfam" id="PF22746">
    <property type="entry name" value="SHOCT-like_DUF2089-C"/>
    <property type="match status" value="1"/>
</dbReference>
<evidence type="ECO:0000259" key="2">
    <source>
        <dbReference type="Pfam" id="PF13349"/>
    </source>
</evidence>
<feature type="region of interest" description="Disordered" evidence="1">
    <location>
        <begin position="42"/>
        <end position="94"/>
    </location>
</feature>
<sequence>MTDEKIGGLTMNQDRKRILEMVQEGKLSAQEAIILLDALEDGGGDAADAKPASLEKQSTDTASKAESKAESTTGSTGDTSWQQSKSKESDSGDDTFYTQIEQAGERIFDFVNTALRKIKDLDWQITQSVEVPHVFQQADEQIERIDIDIANGPVRVIAWDQQEVRVECQAKVYRVEDRDEGRSYFLDNTVFSQDNGLLCFATKSKWMRVETTVYIPRKIYKKITVRIFSGEMTGELLESEHLIVKTTNGKVDLTGISGKKLDVETMNGQIKVIDLNTDQVEAETVNGAVDVTGFSRKADLKSFNGNITCTLAHSGTEMVEAKAVTGNIYVNVPDSATIDGEVRSNLGSYTLDLEGINVLHEKKEVIQKQMKFKRSGSDDHTMYLEADTKTGSVFIRKANQKGE</sequence>
<feature type="domain" description="DUF4097" evidence="2">
    <location>
        <begin position="142"/>
        <end position="369"/>
    </location>
</feature>
<comment type="caution">
    <text evidence="4">The sequence shown here is derived from an EMBL/GenBank/DDBJ whole genome shotgun (WGS) entry which is preliminary data.</text>
</comment>
<accession>A0A429Y849</accession>
<dbReference type="Proteomes" id="UP000287156">
    <property type="component" value="Unassembled WGS sequence"/>
</dbReference>
<dbReference type="OrthoDB" id="2240743at2"/>
<evidence type="ECO:0000313" key="4">
    <source>
        <dbReference type="EMBL" id="RST77563.1"/>
    </source>
</evidence>
<dbReference type="InterPro" id="IPR025164">
    <property type="entry name" value="Toastrack_DUF4097"/>
</dbReference>
<dbReference type="Pfam" id="PF13349">
    <property type="entry name" value="DUF4097"/>
    <property type="match status" value="1"/>
</dbReference>
<dbReference type="AlphaFoldDB" id="A0A429Y849"/>
<name>A0A429Y849_9BACI</name>
<feature type="compositionally biased region" description="Polar residues" evidence="1">
    <location>
        <begin position="70"/>
        <end position="84"/>
    </location>
</feature>
<proteinExistence type="predicted"/>
<dbReference type="PIRSF" id="PIRSF012569">
    <property type="entry name" value="UCP012569"/>
    <property type="match status" value="1"/>
</dbReference>
<evidence type="ECO:0000259" key="3">
    <source>
        <dbReference type="Pfam" id="PF22746"/>
    </source>
</evidence>
<dbReference type="EMBL" id="QYTV02000001">
    <property type="protein sequence ID" value="RST77563.1"/>
    <property type="molecule type" value="Genomic_DNA"/>
</dbReference>
<feature type="domain" description="YvlB/LiaX N-terminal" evidence="3">
    <location>
        <begin position="14"/>
        <end position="43"/>
    </location>
</feature>
<organism evidence="4 5">
    <name type="scientific">Siminovitchia acidinfaciens</name>
    <dbReference type="NCBI Taxonomy" id="2321395"/>
    <lineage>
        <taxon>Bacteria</taxon>
        <taxon>Bacillati</taxon>
        <taxon>Bacillota</taxon>
        <taxon>Bacilli</taxon>
        <taxon>Bacillales</taxon>
        <taxon>Bacillaceae</taxon>
        <taxon>Siminovitchia</taxon>
    </lineage>
</organism>